<name>A0A4Y2RVW4_ARAVE</name>
<evidence type="ECO:0000313" key="1">
    <source>
        <dbReference type="EMBL" id="GBN79891.1"/>
    </source>
</evidence>
<dbReference type="EMBL" id="BGPR01018695">
    <property type="protein sequence ID" value="GBN79891.1"/>
    <property type="molecule type" value="Genomic_DNA"/>
</dbReference>
<dbReference type="GO" id="GO:0003676">
    <property type="term" value="F:nucleic acid binding"/>
    <property type="evidence" value="ECO:0007669"/>
    <property type="project" value="InterPro"/>
</dbReference>
<dbReference type="Proteomes" id="UP000499080">
    <property type="component" value="Unassembled WGS sequence"/>
</dbReference>
<gene>
    <name evidence="1" type="ORF">AVEN_192156_1</name>
</gene>
<accession>A0A4Y2RVW4</accession>
<dbReference type="Gene3D" id="3.30.420.10">
    <property type="entry name" value="Ribonuclease H-like superfamily/Ribonuclease H"/>
    <property type="match status" value="1"/>
</dbReference>
<proteinExistence type="predicted"/>
<dbReference type="PANTHER" id="PTHR46060:SF1">
    <property type="entry name" value="MARINER MOS1 TRANSPOSASE-LIKE PROTEIN"/>
    <property type="match status" value="1"/>
</dbReference>
<dbReference type="PANTHER" id="PTHR46060">
    <property type="entry name" value="MARINER MOS1 TRANSPOSASE-LIKE PROTEIN"/>
    <property type="match status" value="1"/>
</dbReference>
<organism evidence="1 2">
    <name type="scientific">Araneus ventricosus</name>
    <name type="common">Orbweaver spider</name>
    <name type="synonym">Epeira ventricosa</name>
    <dbReference type="NCBI Taxonomy" id="182803"/>
    <lineage>
        <taxon>Eukaryota</taxon>
        <taxon>Metazoa</taxon>
        <taxon>Ecdysozoa</taxon>
        <taxon>Arthropoda</taxon>
        <taxon>Chelicerata</taxon>
        <taxon>Arachnida</taxon>
        <taxon>Araneae</taxon>
        <taxon>Araneomorphae</taxon>
        <taxon>Entelegynae</taxon>
        <taxon>Araneoidea</taxon>
        <taxon>Araneidae</taxon>
        <taxon>Araneus</taxon>
    </lineage>
</organism>
<dbReference type="InterPro" id="IPR036397">
    <property type="entry name" value="RNaseH_sf"/>
</dbReference>
<dbReference type="OrthoDB" id="616263at2759"/>
<reference evidence="1 2" key="1">
    <citation type="journal article" date="2019" name="Sci. Rep.">
        <title>Orb-weaving spider Araneus ventricosus genome elucidates the spidroin gene catalogue.</title>
        <authorList>
            <person name="Kono N."/>
            <person name="Nakamura H."/>
            <person name="Ohtoshi R."/>
            <person name="Moran D.A.P."/>
            <person name="Shinohara A."/>
            <person name="Yoshida Y."/>
            <person name="Fujiwara M."/>
            <person name="Mori M."/>
            <person name="Tomita M."/>
            <person name="Arakawa K."/>
        </authorList>
    </citation>
    <scope>NUCLEOTIDE SEQUENCE [LARGE SCALE GENOMIC DNA]</scope>
</reference>
<evidence type="ECO:0008006" key="3">
    <source>
        <dbReference type="Google" id="ProtNLM"/>
    </source>
</evidence>
<evidence type="ECO:0000313" key="2">
    <source>
        <dbReference type="Proteomes" id="UP000499080"/>
    </source>
</evidence>
<dbReference type="AlphaFoldDB" id="A0A4Y2RVW4"/>
<protein>
    <recommendedName>
        <fullName evidence="3">Histone-lysine N-methyltransferase SETMAR</fullName>
    </recommendedName>
</protein>
<dbReference type="InterPro" id="IPR052709">
    <property type="entry name" value="Transposase-MT_Hybrid"/>
</dbReference>
<comment type="caution">
    <text evidence="1">The sequence shown here is derived from an EMBL/GenBank/DDBJ whole genome shotgun (WGS) entry which is preliminary data.</text>
</comment>
<keyword evidence="2" id="KW-1185">Reference proteome</keyword>
<sequence>MVSSSCMATPGPILNSRIAAKVQMGSLEPPYSPDLAPSDYLLLPQLKEHLSGTRFSSDSDVKTAAENWLNGQGRDFYQAGLNKMVLRLDKCRNRFGHYVER</sequence>